<dbReference type="InterPro" id="IPR000639">
    <property type="entry name" value="Epox_hydrolase-like"/>
</dbReference>
<evidence type="ECO:0000313" key="2">
    <source>
        <dbReference type="EMBL" id="GFZ31393.1"/>
    </source>
</evidence>
<evidence type="ECO:0000259" key="1">
    <source>
        <dbReference type="Pfam" id="PF00561"/>
    </source>
</evidence>
<dbReference type="PRINTS" id="PR00412">
    <property type="entry name" value="EPOXHYDRLASE"/>
</dbReference>
<dbReference type="Gene3D" id="3.40.50.1820">
    <property type="entry name" value="alpha/beta hydrolase"/>
    <property type="match status" value="1"/>
</dbReference>
<dbReference type="Proteomes" id="UP000663802">
    <property type="component" value="Unassembled WGS sequence"/>
</dbReference>
<dbReference type="SUPFAM" id="SSF53474">
    <property type="entry name" value="alpha/beta-Hydrolases"/>
    <property type="match status" value="1"/>
</dbReference>
<dbReference type="InterPro" id="IPR050266">
    <property type="entry name" value="AB_hydrolase_sf"/>
</dbReference>
<dbReference type="InterPro" id="IPR029058">
    <property type="entry name" value="AB_hydrolase_fold"/>
</dbReference>
<dbReference type="EMBL" id="BMBA01000002">
    <property type="protein sequence ID" value="GFZ31393.1"/>
    <property type="molecule type" value="Genomic_DNA"/>
</dbReference>
<gene>
    <name evidence="2" type="ORF">CSC2_19190</name>
</gene>
<dbReference type="PRINTS" id="PR00111">
    <property type="entry name" value="ABHYDROLASE"/>
</dbReference>
<dbReference type="CDD" id="cd00741">
    <property type="entry name" value="Lipase"/>
    <property type="match status" value="1"/>
</dbReference>
<keyword evidence="3" id="KW-1185">Reference proteome</keyword>
<accession>A0ABQ1E9I6</accession>
<evidence type="ECO:0000313" key="3">
    <source>
        <dbReference type="Proteomes" id="UP000663802"/>
    </source>
</evidence>
<proteinExistence type="predicted"/>
<dbReference type="RefSeq" id="WP_206869731.1">
    <property type="nucleotide sequence ID" value="NZ_BMBA01000002.1"/>
</dbReference>
<dbReference type="Pfam" id="PF00561">
    <property type="entry name" value="Abhydrolase_1"/>
    <property type="match status" value="1"/>
</dbReference>
<dbReference type="InterPro" id="IPR000073">
    <property type="entry name" value="AB_hydrolase_1"/>
</dbReference>
<dbReference type="PANTHER" id="PTHR43798">
    <property type="entry name" value="MONOACYLGLYCEROL LIPASE"/>
    <property type="match status" value="1"/>
</dbReference>
<protein>
    <recommendedName>
        <fullName evidence="1">AB hydrolase-1 domain-containing protein</fullName>
    </recommendedName>
</protein>
<organism evidence="2 3">
    <name type="scientific">Clostridium zeae</name>
    <dbReference type="NCBI Taxonomy" id="2759022"/>
    <lineage>
        <taxon>Bacteria</taxon>
        <taxon>Bacillati</taxon>
        <taxon>Bacillota</taxon>
        <taxon>Clostridia</taxon>
        <taxon>Eubacteriales</taxon>
        <taxon>Clostridiaceae</taxon>
        <taxon>Clostridium</taxon>
    </lineage>
</organism>
<name>A0ABQ1E9I6_9CLOT</name>
<sequence length="280" mass="31810">MGNVKIFRSVAKLKNVEMFYLDTRIEAQVIVCLHGKYGRAETWHDFIREYGDKYRIIAPDQRGHGLSSKPLAEYTYEEMAEDIIELLNFLEIDSVIIVGHSMGGAVAGNLAALYPKHVSAAAIMDMSAAGSKTSNKVITEGEELVDFFTKDWPLPFATLNEAMNFIKKATGSDFEYQYFMNSLIETVDGYGMLFSRKAMALIGKNKKEWFNLLSSIKCPTILIRSSSHEAVPDEEFIKMQNLIPNCISYEVSHPDHNVHLANKEEFYRCFDKFLEGLKIF</sequence>
<comment type="caution">
    <text evidence="2">The sequence shown here is derived from an EMBL/GenBank/DDBJ whole genome shotgun (WGS) entry which is preliminary data.</text>
</comment>
<reference evidence="2 3" key="1">
    <citation type="journal article" date="2021" name="Int. J. Syst. Evol. Microbiol.">
        <title>Clostridium zeae sp. nov., isolated from corn silage.</title>
        <authorList>
            <person name="Kobayashi H."/>
            <person name="Tanizawa Y."/>
            <person name="Yagura M."/>
            <person name="Sakamoto M."/>
            <person name="Ohkuma M."/>
            <person name="Tohno M."/>
        </authorList>
    </citation>
    <scope>NUCLEOTIDE SEQUENCE [LARGE SCALE GENOMIC DNA]</scope>
    <source>
        <strain evidence="2 3">CSC2</strain>
    </source>
</reference>
<feature type="domain" description="AB hydrolase-1" evidence="1">
    <location>
        <begin position="29"/>
        <end position="260"/>
    </location>
</feature>
<dbReference type="PANTHER" id="PTHR43798:SF33">
    <property type="entry name" value="HYDROLASE, PUTATIVE (AFU_ORTHOLOGUE AFUA_2G14860)-RELATED"/>
    <property type="match status" value="1"/>
</dbReference>